<evidence type="ECO:0000256" key="1">
    <source>
        <dbReference type="ARBA" id="ARBA00022723"/>
    </source>
</evidence>
<dbReference type="GO" id="GO:0046872">
    <property type="term" value="F:metal ion binding"/>
    <property type="evidence" value="ECO:0007669"/>
    <property type="project" value="UniProtKB-KW"/>
</dbReference>
<keyword evidence="2" id="KW-0408">Iron</keyword>
<dbReference type="EMBL" id="BARW01004658">
    <property type="protein sequence ID" value="GAI65381.1"/>
    <property type="molecule type" value="Genomic_DNA"/>
</dbReference>
<dbReference type="SUPFAM" id="SSF142984">
    <property type="entry name" value="Nqo1 middle domain-like"/>
    <property type="match status" value="1"/>
</dbReference>
<feature type="non-terminal residue" evidence="4">
    <location>
        <position position="41"/>
    </location>
</feature>
<protein>
    <submittedName>
        <fullName evidence="4">Uncharacterized protein</fullName>
    </submittedName>
</protein>
<organism evidence="4">
    <name type="scientific">marine sediment metagenome</name>
    <dbReference type="NCBI Taxonomy" id="412755"/>
    <lineage>
        <taxon>unclassified sequences</taxon>
        <taxon>metagenomes</taxon>
        <taxon>ecological metagenomes</taxon>
    </lineage>
</organism>
<comment type="caution">
    <text evidence="4">The sequence shown here is derived from an EMBL/GenBank/DDBJ whole genome shotgun (WGS) entry which is preliminary data.</text>
</comment>
<dbReference type="PANTHER" id="PTHR43578:SF3">
    <property type="entry name" value="NADH-QUINONE OXIDOREDUCTASE SUBUNIT F"/>
    <property type="match status" value="1"/>
</dbReference>
<evidence type="ECO:0000313" key="4">
    <source>
        <dbReference type="EMBL" id="GAI65381.1"/>
    </source>
</evidence>
<evidence type="ECO:0000256" key="2">
    <source>
        <dbReference type="ARBA" id="ARBA00023004"/>
    </source>
</evidence>
<dbReference type="AlphaFoldDB" id="X1RED4"/>
<accession>X1RED4</accession>
<dbReference type="Gene3D" id="3.10.20.600">
    <property type="match status" value="1"/>
</dbReference>
<gene>
    <name evidence="4" type="ORF">S12H4_10736</name>
</gene>
<reference evidence="4" key="1">
    <citation type="journal article" date="2014" name="Front. Microbiol.">
        <title>High frequency of phylogenetically diverse reductive dehalogenase-homologous genes in deep subseafloor sedimentary metagenomes.</title>
        <authorList>
            <person name="Kawai M."/>
            <person name="Futagami T."/>
            <person name="Toyoda A."/>
            <person name="Takaki Y."/>
            <person name="Nishi S."/>
            <person name="Hori S."/>
            <person name="Arai W."/>
            <person name="Tsubouchi T."/>
            <person name="Morono Y."/>
            <person name="Uchiyama I."/>
            <person name="Ito T."/>
            <person name="Fujiyama A."/>
            <person name="Inagaki F."/>
            <person name="Takami H."/>
        </authorList>
    </citation>
    <scope>NUCLEOTIDE SEQUENCE</scope>
    <source>
        <strain evidence="4">Expedition CK06-06</strain>
    </source>
</reference>
<dbReference type="PANTHER" id="PTHR43578">
    <property type="entry name" value="NADH-QUINONE OXIDOREDUCTASE SUBUNIT F"/>
    <property type="match status" value="1"/>
</dbReference>
<name>X1RED4_9ZZZZ</name>
<keyword evidence="3" id="KW-0411">Iron-sulfur</keyword>
<dbReference type="GO" id="GO:0051536">
    <property type="term" value="F:iron-sulfur cluster binding"/>
    <property type="evidence" value="ECO:0007669"/>
    <property type="project" value="UniProtKB-KW"/>
</dbReference>
<evidence type="ECO:0000256" key="3">
    <source>
        <dbReference type="ARBA" id="ARBA00023014"/>
    </source>
</evidence>
<keyword evidence="1" id="KW-0479">Metal-binding</keyword>
<sequence length="41" mass="4562">MDYESLTEAGSMMGSGGMVVMDEETCMVDIARYFLAFTKDE</sequence>
<proteinExistence type="predicted"/>